<dbReference type="OrthoDB" id="5592973at2"/>
<organism evidence="1 2">
    <name type="scientific">Thalassotalea litorea</name>
    <dbReference type="NCBI Taxonomy" id="2020715"/>
    <lineage>
        <taxon>Bacteria</taxon>
        <taxon>Pseudomonadati</taxon>
        <taxon>Pseudomonadota</taxon>
        <taxon>Gammaproteobacteria</taxon>
        <taxon>Alteromonadales</taxon>
        <taxon>Colwelliaceae</taxon>
        <taxon>Thalassotalea</taxon>
    </lineage>
</organism>
<comment type="caution">
    <text evidence="1">The sequence shown here is derived from an EMBL/GenBank/DDBJ whole genome shotgun (WGS) entry which is preliminary data.</text>
</comment>
<dbReference type="Pfam" id="PF09493">
    <property type="entry name" value="DUF2389"/>
    <property type="match status" value="1"/>
</dbReference>
<evidence type="ECO:0000313" key="2">
    <source>
        <dbReference type="Proteomes" id="UP000307790"/>
    </source>
</evidence>
<accession>A0A5R9IE40</accession>
<dbReference type="RefSeq" id="WP_138320631.1">
    <property type="nucleotide sequence ID" value="NZ_VCBC01000014.1"/>
</dbReference>
<dbReference type="InterPro" id="IPR012663">
    <property type="entry name" value="CHP02450_Tryp"/>
</dbReference>
<name>A0A5R9IE40_9GAMM</name>
<dbReference type="Proteomes" id="UP000307790">
    <property type="component" value="Unassembled WGS sequence"/>
</dbReference>
<evidence type="ECO:0000313" key="1">
    <source>
        <dbReference type="EMBL" id="TLU61865.1"/>
    </source>
</evidence>
<protein>
    <submittedName>
        <fullName evidence="1">TIGR02450 family Trp-rich protein</fullName>
    </submittedName>
</protein>
<dbReference type="NCBIfam" id="TIGR02450">
    <property type="entry name" value="TIGR02450 family Trp-rich protein"/>
    <property type="match status" value="1"/>
</dbReference>
<proteinExistence type="predicted"/>
<dbReference type="AlphaFoldDB" id="A0A5R9IE40"/>
<keyword evidence="2" id="KW-1185">Reference proteome</keyword>
<reference evidence="1 2" key="1">
    <citation type="submission" date="2019-05" db="EMBL/GenBank/DDBJ databases">
        <title>Genome sequences of Thalassotalea litorea 1K03283.</title>
        <authorList>
            <person name="Zhang D."/>
        </authorList>
    </citation>
    <scope>NUCLEOTIDE SEQUENCE [LARGE SCALE GENOMIC DNA]</scope>
    <source>
        <strain evidence="1 2">MCCC 1K03283</strain>
    </source>
</reference>
<gene>
    <name evidence="1" type="ORF">FE810_13690</name>
</gene>
<dbReference type="EMBL" id="VCBC01000014">
    <property type="protein sequence ID" value="TLU61865.1"/>
    <property type="molecule type" value="Genomic_DNA"/>
</dbReference>
<sequence length="72" mass="8717">MANQINPKKLLNSKWTKCQIENRQKHFIVVAVDYDEENRVENCQIQAILNGKPFSIDWRELKDQERWLMGWQ</sequence>